<feature type="compositionally biased region" description="Low complexity" evidence="1">
    <location>
        <begin position="391"/>
        <end position="408"/>
    </location>
</feature>
<dbReference type="Proteomes" id="UP000054558">
    <property type="component" value="Unassembled WGS sequence"/>
</dbReference>
<gene>
    <name evidence="2" type="ORF">KFL_000500040</name>
</gene>
<dbReference type="AlphaFoldDB" id="A0A1Y1HR29"/>
<feature type="compositionally biased region" description="Basic and acidic residues" evidence="1">
    <location>
        <begin position="189"/>
        <end position="201"/>
    </location>
</feature>
<feature type="compositionally biased region" description="Basic and acidic residues" evidence="1">
    <location>
        <begin position="456"/>
        <end position="487"/>
    </location>
</feature>
<feature type="region of interest" description="Disordered" evidence="1">
    <location>
        <begin position="346"/>
        <end position="506"/>
    </location>
</feature>
<keyword evidence="3" id="KW-1185">Reference proteome</keyword>
<feature type="compositionally biased region" description="Basic residues" evidence="1">
    <location>
        <begin position="221"/>
        <end position="238"/>
    </location>
</feature>
<evidence type="ECO:0000313" key="3">
    <source>
        <dbReference type="Proteomes" id="UP000054558"/>
    </source>
</evidence>
<dbReference type="EMBL" id="DF236999">
    <property type="protein sequence ID" value="GAQ80252.1"/>
    <property type="molecule type" value="Genomic_DNA"/>
</dbReference>
<organism evidence="2 3">
    <name type="scientific">Klebsormidium nitens</name>
    <name type="common">Green alga</name>
    <name type="synonym">Ulothrix nitens</name>
    <dbReference type="NCBI Taxonomy" id="105231"/>
    <lineage>
        <taxon>Eukaryota</taxon>
        <taxon>Viridiplantae</taxon>
        <taxon>Streptophyta</taxon>
        <taxon>Klebsormidiophyceae</taxon>
        <taxon>Klebsormidiales</taxon>
        <taxon>Klebsormidiaceae</taxon>
        <taxon>Klebsormidium</taxon>
    </lineage>
</organism>
<feature type="compositionally biased region" description="Basic residues" evidence="1">
    <location>
        <begin position="277"/>
        <end position="287"/>
    </location>
</feature>
<reference evidence="2 3" key="1">
    <citation type="journal article" date="2014" name="Nat. Commun.">
        <title>Klebsormidium flaccidum genome reveals primary factors for plant terrestrial adaptation.</title>
        <authorList>
            <person name="Hori K."/>
            <person name="Maruyama F."/>
            <person name="Fujisawa T."/>
            <person name="Togashi T."/>
            <person name="Yamamoto N."/>
            <person name="Seo M."/>
            <person name="Sato S."/>
            <person name="Yamada T."/>
            <person name="Mori H."/>
            <person name="Tajima N."/>
            <person name="Moriyama T."/>
            <person name="Ikeuchi M."/>
            <person name="Watanabe M."/>
            <person name="Wada H."/>
            <person name="Kobayashi K."/>
            <person name="Saito M."/>
            <person name="Masuda T."/>
            <person name="Sasaki-Sekimoto Y."/>
            <person name="Mashiguchi K."/>
            <person name="Awai K."/>
            <person name="Shimojima M."/>
            <person name="Masuda S."/>
            <person name="Iwai M."/>
            <person name="Nobusawa T."/>
            <person name="Narise T."/>
            <person name="Kondo S."/>
            <person name="Saito H."/>
            <person name="Sato R."/>
            <person name="Murakawa M."/>
            <person name="Ihara Y."/>
            <person name="Oshima-Yamada Y."/>
            <person name="Ohtaka K."/>
            <person name="Satoh M."/>
            <person name="Sonobe K."/>
            <person name="Ishii M."/>
            <person name="Ohtani R."/>
            <person name="Kanamori-Sato M."/>
            <person name="Honoki R."/>
            <person name="Miyazaki D."/>
            <person name="Mochizuki H."/>
            <person name="Umetsu J."/>
            <person name="Higashi K."/>
            <person name="Shibata D."/>
            <person name="Kamiya Y."/>
            <person name="Sato N."/>
            <person name="Nakamura Y."/>
            <person name="Tabata S."/>
            <person name="Ida S."/>
            <person name="Kurokawa K."/>
            <person name="Ohta H."/>
        </authorList>
    </citation>
    <scope>NUCLEOTIDE SEQUENCE [LARGE SCALE GENOMIC DNA]</scope>
    <source>
        <strain evidence="2 3">NIES-2285</strain>
    </source>
</reference>
<protein>
    <submittedName>
        <fullName evidence="2">Uncharacterized protein</fullName>
    </submittedName>
</protein>
<accession>A0A1Y1HR29</accession>
<proteinExistence type="predicted"/>
<feature type="region of interest" description="Disordered" evidence="1">
    <location>
        <begin position="114"/>
        <end position="146"/>
    </location>
</feature>
<feature type="compositionally biased region" description="Basic residues" evidence="1">
    <location>
        <begin position="135"/>
        <end position="146"/>
    </location>
</feature>
<feature type="region of interest" description="Disordered" evidence="1">
    <location>
        <begin position="180"/>
        <end position="300"/>
    </location>
</feature>
<evidence type="ECO:0000256" key="1">
    <source>
        <dbReference type="SAM" id="MobiDB-lite"/>
    </source>
</evidence>
<sequence length="506" mass="54622">MVLLLVQRLLQNQNDAETAWAGIEADDYAELVRELKAHSHQTRGRDNVEKEERIRDAIVDAQLLFPDVNLRPALEQILQQYEWDGWPFLSNNQHAELKCVLAGMQEGGRLEQPFAPTPTRASAAGPKQTAAAGERKKKATRGKVVTRKVVQEEEGTPKLRALPFKPWVSWPAVYHSSCGAWETPDSEEERSNSQETPKEETVTAGEESEEGSSESDVIVVKRGRKRQKKKKWPKRAKAKASEVEPAETRVGAITSEQAEQAASFLSHFNCAPTPKSPSKRHPVRPGRKAPAEFEPPGSPLKQTSILNFVSVQSPKVAPALAAGRQNGGGGSLEQTTESLGIVRGLDETFAGPTRPTSGKRMVIDTSSDESDVAEPSRQQKREAASGKPCLGGARSGAEGPSEAGGASRVPQQPGFGTAVDGGKSTPTPGWDDRGVGSKGGVRGRASKRQAVVFWEEQSRRETQGEGRRQEGRKGGEACRREGNKAGDKTSNGPSGNVRKAGLLSPD</sequence>
<name>A0A1Y1HR29_KLENI</name>
<evidence type="ECO:0000313" key="2">
    <source>
        <dbReference type="EMBL" id="GAQ80252.1"/>
    </source>
</evidence>